<gene>
    <name evidence="2" type="ORF">FMOSSE_LOCUS12593</name>
</gene>
<dbReference type="AlphaFoldDB" id="A0A9N9HCR5"/>
<protein>
    <submittedName>
        <fullName evidence="2">1050_t:CDS:1</fullName>
    </submittedName>
</protein>
<evidence type="ECO:0000313" key="3">
    <source>
        <dbReference type="Proteomes" id="UP000789375"/>
    </source>
</evidence>
<evidence type="ECO:0000313" key="2">
    <source>
        <dbReference type="EMBL" id="CAG8674862.1"/>
    </source>
</evidence>
<keyword evidence="3" id="KW-1185">Reference proteome</keyword>
<comment type="caution">
    <text evidence="2">The sequence shown here is derived from an EMBL/GenBank/DDBJ whole genome shotgun (WGS) entry which is preliminary data.</text>
</comment>
<dbReference type="EMBL" id="CAJVPP010006174">
    <property type="protein sequence ID" value="CAG8674862.1"/>
    <property type="molecule type" value="Genomic_DNA"/>
</dbReference>
<sequence length="267" mass="31103">MSTSLNTITNKNKPELEELKITQEDSLNGFLVKLENHMTMVVKQTKTNKYTNDFKQLDDEDSNDLIESKFAFDYSKSFTNKANQKILKAYLLFYMKEYEFWDNNFKILGHPIREIKALFAQELISPKIKEIYYVPFIPWHIDEAIRVRKIIDAKVEQQPCPISPDFSQWAIKPYNLNTILYNAVDPDSEDDYMTTDLIIDSQPVETFNYGLTDLNNTHDRSSSTFSQIKLNNNFEKQSNDTSIESKEHRVPSEDAMINQKSAGPNKK</sequence>
<feature type="compositionally biased region" description="Basic and acidic residues" evidence="1">
    <location>
        <begin position="243"/>
        <end position="252"/>
    </location>
</feature>
<feature type="region of interest" description="Disordered" evidence="1">
    <location>
        <begin position="235"/>
        <end position="267"/>
    </location>
</feature>
<evidence type="ECO:0000256" key="1">
    <source>
        <dbReference type="SAM" id="MobiDB-lite"/>
    </source>
</evidence>
<reference evidence="2" key="1">
    <citation type="submission" date="2021-06" db="EMBL/GenBank/DDBJ databases">
        <authorList>
            <person name="Kallberg Y."/>
            <person name="Tangrot J."/>
            <person name="Rosling A."/>
        </authorList>
    </citation>
    <scope>NUCLEOTIDE SEQUENCE</scope>
    <source>
        <strain evidence="2">87-6 pot B 2015</strain>
    </source>
</reference>
<name>A0A9N9HCR5_FUNMO</name>
<accession>A0A9N9HCR5</accession>
<feature type="compositionally biased region" description="Polar residues" evidence="1">
    <location>
        <begin position="258"/>
        <end position="267"/>
    </location>
</feature>
<proteinExistence type="predicted"/>
<dbReference type="Proteomes" id="UP000789375">
    <property type="component" value="Unassembled WGS sequence"/>
</dbReference>
<organism evidence="2 3">
    <name type="scientific">Funneliformis mosseae</name>
    <name type="common">Endomycorrhizal fungus</name>
    <name type="synonym">Glomus mosseae</name>
    <dbReference type="NCBI Taxonomy" id="27381"/>
    <lineage>
        <taxon>Eukaryota</taxon>
        <taxon>Fungi</taxon>
        <taxon>Fungi incertae sedis</taxon>
        <taxon>Mucoromycota</taxon>
        <taxon>Glomeromycotina</taxon>
        <taxon>Glomeromycetes</taxon>
        <taxon>Glomerales</taxon>
        <taxon>Glomeraceae</taxon>
        <taxon>Funneliformis</taxon>
    </lineage>
</organism>